<dbReference type="AlphaFoldDB" id="A0AAD8V2Z1"/>
<gene>
    <name evidence="1" type="ORF">LY79DRAFT_520939</name>
</gene>
<dbReference type="EMBL" id="JAHLJV010000056">
    <property type="protein sequence ID" value="KAK1580329.1"/>
    <property type="molecule type" value="Genomic_DNA"/>
</dbReference>
<comment type="caution">
    <text evidence="1">The sequence shown here is derived from an EMBL/GenBank/DDBJ whole genome shotgun (WGS) entry which is preliminary data.</text>
</comment>
<keyword evidence="2" id="KW-1185">Reference proteome</keyword>
<evidence type="ECO:0008006" key="3">
    <source>
        <dbReference type="Google" id="ProtNLM"/>
    </source>
</evidence>
<dbReference type="RefSeq" id="XP_060411383.1">
    <property type="nucleotide sequence ID" value="XM_060555293.1"/>
</dbReference>
<reference evidence="1" key="1">
    <citation type="submission" date="2021-06" db="EMBL/GenBank/DDBJ databases">
        <title>Comparative genomics, transcriptomics and evolutionary studies reveal genomic signatures of adaptation to plant cell wall in hemibiotrophic fungi.</title>
        <authorList>
            <consortium name="DOE Joint Genome Institute"/>
            <person name="Baroncelli R."/>
            <person name="Diaz J.F."/>
            <person name="Benocci T."/>
            <person name="Peng M."/>
            <person name="Battaglia E."/>
            <person name="Haridas S."/>
            <person name="Andreopoulos W."/>
            <person name="Labutti K."/>
            <person name="Pangilinan J."/>
            <person name="Floch G.L."/>
            <person name="Makela M.R."/>
            <person name="Henrissat B."/>
            <person name="Grigoriev I.V."/>
            <person name="Crouch J.A."/>
            <person name="De Vries R.P."/>
            <person name="Sukno S.A."/>
            <person name="Thon M.R."/>
        </authorList>
    </citation>
    <scope>NUCLEOTIDE SEQUENCE</scope>
    <source>
        <strain evidence="1">CBS 125086</strain>
    </source>
</reference>
<evidence type="ECO:0000313" key="1">
    <source>
        <dbReference type="EMBL" id="KAK1580329.1"/>
    </source>
</evidence>
<proteinExistence type="predicted"/>
<evidence type="ECO:0000313" key="2">
    <source>
        <dbReference type="Proteomes" id="UP001230504"/>
    </source>
</evidence>
<organism evidence="1 2">
    <name type="scientific">Colletotrichum navitas</name>
    <dbReference type="NCBI Taxonomy" id="681940"/>
    <lineage>
        <taxon>Eukaryota</taxon>
        <taxon>Fungi</taxon>
        <taxon>Dikarya</taxon>
        <taxon>Ascomycota</taxon>
        <taxon>Pezizomycotina</taxon>
        <taxon>Sordariomycetes</taxon>
        <taxon>Hypocreomycetidae</taxon>
        <taxon>Glomerellales</taxon>
        <taxon>Glomerellaceae</taxon>
        <taxon>Colletotrichum</taxon>
        <taxon>Colletotrichum graminicola species complex</taxon>
    </lineage>
</organism>
<dbReference type="GeneID" id="85439533"/>
<protein>
    <recommendedName>
        <fullName evidence="3">RanBP2-type domain-containing protein</fullName>
    </recommendedName>
</protein>
<accession>A0AAD8V2Z1</accession>
<sequence>MPQTPRTRTKVVWYCHNCSHGPNNYKIDEHCPACHMRRCRHCTVQEIRVRVDH</sequence>
<dbReference type="Proteomes" id="UP001230504">
    <property type="component" value="Unassembled WGS sequence"/>
</dbReference>
<name>A0AAD8V2Z1_9PEZI</name>